<dbReference type="PROSITE" id="PS50026">
    <property type="entry name" value="EGF_3"/>
    <property type="match status" value="1"/>
</dbReference>
<evidence type="ECO:0000256" key="7">
    <source>
        <dbReference type="ARBA" id="ARBA00022801"/>
    </source>
</evidence>
<dbReference type="Gene3D" id="2.10.25.10">
    <property type="entry name" value="Laminin"/>
    <property type="match status" value="1"/>
</dbReference>
<evidence type="ECO:0000259" key="16">
    <source>
        <dbReference type="PROSITE" id="PS50923"/>
    </source>
</evidence>
<dbReference type="FunFam" id="2.10.70.10:FF:000014">
    <property type="entry name" value="Membrane cofactor protein"/>
    <property type="match status" value="1"/>
</dbReference>
<comment type="caution">
    <text evidence="11">Lacks conserved residue(s) required for the propagation of feature annotation.</text>
</comment>
<dbReference type="GO" id="GO:0005576">
    <property type="term" value="C:extracellular region"/>
    <property type="evidence" value="ECO:0007669"/>
    <property type="project" value="UniProtKB-SubCell"/>
</dbReference>
<dbReference type="InterPro" id="IPR035976">
    <property type="entry name" value="Sushi/SCR/CCP_sf"/>
</dbReference>
<feature type="signal peptide" evidence="13">
    <location>
        <begin position="1"/>
        <end position="22"/>
    </location>
</feature>
<dbReference type="PANTHER" id="PTHR46393">
    <property type="entry name" value="SUSHI DOMAIN-CONTAINING PROTEIN"/>
    <property type="match status" value="1"/>
</dbReference>
<keyword evidence="11" id="KW-0245">EGF-like domain</keyword>
<keyword evidence="18" id="KW-1185">Reference proteome</keyword>
<feature type="domain" description="EGF-like" evidence="14">
    <location>
        <begin position="155"/>
        <end position="186"/>
    </location>
</feature>
<evidence type="ECO:0000259" key="14">
    <source>
        <dbReference type="PROSITE" id="PS50026"/>
    </source>
</evidence>
<dbReference type="InterPro" id="IPR000436">
    <property type="entry name" value="Sushi_SCR_CCP_dom"/>
</dbReference>
<dbReference type="Gene3D" id="2.10.70.10">
    <property type="entry name" value="Complement Module, domain 1"/>
    <property type="match status" value="2"/>
</dbReference>
<dbReference type="SMART" id="SM00020">
    <property type="entry name" value="Tryp_SPc"/>
    <property type="match status" value="1"/>
</dbReference>
<accession>A0A4Y2RCF7</accession>
<dbReference type="OrthoDB" id="6420457at2759"/>
<dbReference type="Pfam" id="PF00089">
    <property type="entry name" value="Trypsin"/>
    <property type="match status" value="1"/>
</dbReference>
<gene>
    <name evidence="17" type="primary">LFC_16</name>
    <name evidence="17" type="ORF">AVEN_90444_1</name>
</gene>
<dbReference type="PROSITE" id="PS00022">
    <property type="entry name" value="EGF_1"/>
    <property type="match status" value="1"/>
</dbReference>
<evidence type="ECO:0000313" key="18">
    <source>
        <dbReference type="Proteomes" id="UP000499080"/>
    </source>
</evidence>
<feature type="disulfide bond" evidence="11">
    <location>
        <begin position="158"/>
        <end position="168"/>
    </location>
</feature>
<dbReference type="PROSITE" id="PS50240">
    <property type="entry name" value="TRYPSIN_DOM"/>
    <property type="match status" value="1"/>
</dbReference>
<feature type="domain" description="Sushi" evidence="16">
    <location>
        <begin position="360"/>
        <end position="421"/>
    </location>
</feature>
<keyword evidence="10" id="KW-0325">Glycoprotein</keyword>
<evidence type="ECO:0000256" key="1">
    <source>
        <dbReference type="ARBA" id="ARBA00004613"/>
    </source>
</evidence>
<comment type="subcellular location">
    <subcellularLocation>
        <location evidence="1">Secreted</location>
    </subcellularLocation>
</comment>
<dbReference type="GO" id="GO:0006508">
    <property type="term" value="P:proteolysis"/>
    <property type="evidence" value="ECO:0007669"/>
    <property type="project" value="UniProtKB-KW"/>
</dbReference>
<organism evidence="17 18">
    <name type="scientific">Araneus ventricosus</name>
    <name type="common">Orbweaver spider</name>
    <name type="synonym">Epeira ventricosa</name>
    <dbReference type="NCBI Taxonomy" id="182803"/>
    <lineage>
        <taxon>Eukaryota</taxon>
        <taxon>Metazoa</taxon>
        <taxon>Ecdysozoa</taxon>
        <taxon>Arthropoda</taxon>
        <taxon>Chelicerata</taxon>
        <taxon>Arachnida</taxon>
        <taxon>Araneae</taxon>
        <taxon>Araneomorphae</taxon>
        <taxon>Entelegynae</taxon>
        <taxon>Araneoidea</taxon>
        <taxon>Araneidae</taxon>
        <taxon>Araneus</taxon>
    </lineage>
</organism>
<proteinExistence type="predicted"/>
<dbReference type="PROSITE" id="PS00134">
    <property type="entry name" value="TRYPSIN_HIS"/>
    <property type="match status" value="1"/>
</dbReference>
<keyword evidence="9 11" id="KW-1015">Disulfide bond</keyword>
<evidence type="ECO:0000259" key="15">
    <source>
        <dbReference type="PROSITE" id="PS50240"/>
    </source>
</evidence>
<dbReference type="Pfam" id="PF00084">
    <property type="entry name" value="Sushi"/>
    <property type="match status" value="2"/>
</dbReference>
<evidence type="ECO:0000256" key="12">
    <source>
        <dbReference type="PROSITE-ProRule" id="PRU00302"/>
    </source>
</evidence>
<evidence type="ECO:0000313" key="17">
    <source>
        <dbReference type="EMBL" id="GBN73442.1"/>
    </source>
</evidence>
<dbReference type="SUPFAM" id="SSF57535">
    <property type="entry name" value="Complement control module/SCR domain"/>
    <property type="match status" value="1"/>
</dbReference>
<dbReference type="InterPro" id="IPR000742">
    <property type="entry name" value="EGF"/>
</dbReference>
<dbReference type="SMART" id="SM00032">
    <property type="entry name" value="CCP"/>
    <property type="match status" value="3"/>
</dbReference>
<evidence type="ECO:0000256" key="2">
    <source>
        <dbReference type="ARBA" id="ARBA00022525"/>
    </source>
</evidence>
<evidence type="ECO:0000256" key="3">
    <source>
        <dbReference type="ARBA" id="ARBA00022659"/>
    </source>
</evidence>
<reference evidence="17 18" key="1">
    <citation type="journal article" date="2019" name="Sci. Rep.">
        <title>Orb-weaving spider Araneus ventricosus genome elucidates the spidroin gene catalogue.</title>
        <authorList>
            <person name="Kono N."/>
            <person name="Nakamura H."/>
            <person name="Ohtoshi R."/>
            <person name="Moran D.A.P."/>
            <person name="Shinohara A."/>
            <person name="Yoshida Y."/>
            <person name="Fujiwara M."/>
            <person name="Mori M."/>
            <person name="Tomita M."/>
            <person name="Arakawa K."/>
        </authorList>
    </citation>
    <scope>NUCLEOTIDE SEQUENCE [LARGE SCALE GENOMIC DNA]</scope>
</reference>
<keyword evidence="7" id="KW-0378">Hydrolase</keyword>
<evidence type="ECO:0000256" key="10">
    <source>
        <dbReference type="ARBA" id="ARBA00023180"/>
    </source>
</evidence>
<dbReference type="InterPro" id="IPR043504">
    <property type="entry name" value="Peptidase_S1_PA_chymotrypsin"/>
</dbReference>
<dbReference type="PANTHER" id="PTHR46393:SF7">
    <property type="entry name" value="COMPLEMENT C2"/>
    <property type="match status" value="1"/>
</dbReference>
<feature type="chain" id="PRO_5021217982" evidence="13">
    <location>
        <begin position="23"/>
        <end position="583"/>
    </location>
</feature>
<keyword evidence="3 12" id="KW-0768">Sushi</keyword>
<evidence type="ECO:0000256" key="8">
    <source>
        <dbReference type="ARBA" id="ARBA00022825"/>
    </source>
</evidence>
<dbReference type="CDD" id="cd00190">
    <property type="entry name" value="Tryp_SPc"/>
    <property type="match status" value="1"/>
</dbReference>
<dbReference type="Gene3D" id="2.40.10.10">
    <property type="entry name" value="Trypsin-like serine proteases"/>
    <property type="match status" value="1"/>
</dbReference>
<dbReference type="CDD" id="cd00033">
    <property type="entry name" value="CCP"/>
    <property type="match status" value="2"/>
</dbReference>
<name>A0A4Y2RCF7_ARAVE</name>
<dbReference type="InterPro" id="IPR001314">
    <property type="entry name" value="Peptidase_S1A"/>
</dbReference>
<feature type="disulfide bond" evidence="12">
    <location>
        <begin position="283"/>
        <end position="310"/>
    </location>
</feature>
<dbReference type="EMBL" id="BGPR01016553">
    <property type="protein sequence ID" value="GBN73442.1"/>
    <property type="molecule type" value="Genomic_DNA"/>
</dbReference>
<evidence type="ECO:0000256" key="5">
    <source>
        <dbReference type="ARBA" id="ARBA00022729"/>
    </source>
</evidence>
<dbReference type="InterPro" id="IPR001254">
    <property type="entry name" value="Trypsin_dom"/>
</dbReference>
<feature type="domain" description="Peptidase S1" evidence="15">
    <location>
        <begin position="434"/>
        <end position="583"/>
    </location>
</feature>
<feature type="domain" description="Sushi" evidence="16">
    <location>
        <begin position="253"/>
        <end position="312"/>
    </location>
</feature>
<dbReference type="PROSITE" id="PS50923">
    <property type="entry name" value="SUSHI"/>
    <property type="match status" value="2"/>
</dbReference>
<dbReference type="PRINTS" id="PR00722">
    <property type="entry name" value="CHYMOTRYPSIN"/>
</dbReference>
<feature type="disulfide bond" evidence="11">
    <location>
        <begin position="176"/>
        <end position="185"/>
    </location>
</feature>
<keyword evidence="5 13" id="KW-0732">Signal</keyword>
<sequence length="583" mass="65346">MHLNLHYISIWMLLLFPFEVESCTVRIESINCTHKEITNVHFTCHSNVDQEACSCIFEDPLNNDFGWYKMCALKSDLKIGKKKLRKRQIQVPDNCASIQPPRPGKVSCIWSPREIVCTGSCYNGFRFIDGSKEQTYSCRSSEGYWKPTGSFPACQAQCNPPCQNGGRCTAPNFCSCTNQYRGGVCQYALAVCAFSKNSLPSSWHCNHNNKGTFCDISCHAPGTPESYTDVQQYVCSVDGLWTPPLPPCVQVISLCEDPGNIENGRRFTRSQTFLLGSTVSYECNDGYTMAGNPVLTCQSNRQWSSEKPNCILKPVPIVLDRCPKPNAPKNAILSVIFPDSNPLQNIFNSELPLLQRLYVTLSDNSSEKQKSDLQSLSDGLFMVGTRVQYKCKSRFYKLYGSEYQTCLPTLTWSGYQPACVPECGKSDSPKTPFVVNGDATHVGQWPWMVAVALKGNKGLQLLCGGVLISDTWVLTAAHCVTKKLSNIPMDPRHFSIFVGKYNRKFTQDDEYVQIKAVKQIVVHSEYDFTQFDSDIALIQLESAVELTSRVQPICLPTEITTRENIRDDQKGIVSISKLYDNNM</sequence>
<dbReference type="InterPro" id="IPR018114">
    <property type="entry name" value="TRYPSIN_HIS"/>
</dbReference>
<evidence type="ECO:0000256" key="9">
    <source>
        <dbReference type="ARBA" id="ARBA00023157"/>
    </source>
</evidence>
<dbReference type="AlphaFoldDB" id="A0A4Y2RCF7"/>
<evidence type="ECO:0000256" key="11">
    <source>
        <dbReference type="PROSITE-ProRule" id="PRU00076"/>
    </source>
</evidence>
<keyword evidence="2" id="KW-0964">Secreted</keyword>
<keyword evidence="8" id="KW-0720">Serine protease</keyword>
<comment type="caution">
    <text evidence="17">The sequence shown here is derived from an EMBL/GenBank/DDBJ whole genome shotgun (WGS) entry which is preliminary data.</text>
</comment>
<evidence type="ECO:0000256" key="6">
    <source>
        <dbReference type="ARBA" id="ARBA00022737"/>
    </source>
</evidence>
<evidence type="ECO:0000256" key="13">
    <source>
        <dbReference type="SAM" id="SignalP"/>
    </source>
</evidence>
<evidence type="ECO:0000256" key="4">
    <source>
        <dbReference type="ARBA" id="ARBA00022670"/>
    </source>
</evidence>
<keyword evidence="4" id="KW-0645">Protease</keyword>
<dbReference type="GO" id="GO:0004252">
    <property type="term" value="F:serine-type endopeptidase activity"/>
    <property type="evidence" value="ECO:0007669"/>
    <property type="project" value="InterPro"/>
</dbReference>
<dbReference type="InterPro" id="IPR009003">
    <property type="entry name" value="Peptidase_S1_PA"/>
</dbReference>
<dbReference type="Proteomes" id="UP000499080">
    <property type="component" value="Unassembled WGS sequence"/>
</dbReference>
<keyword evidence="6" id="KW-0677">Repeat</keyword>
<dbReference type="FunFam" id="2.40.10.10:FF:000060">
    <property type="entry name" value="Acrosin"/>
    <property type="match status" value="1"/>
</dbReference>
<protein>
    <submittedName>
        <fullName evidence="17">Limulus clotting factor C</fullName>
    </submittedName>
</protein>
<dbReference type="SUPFAM" id="SSF50494">
    <property type="entry name" value="Trypsin-like serine proteases"/>
    <property type="match status" value="1"/>
</dbReference>